<proteinExistence type="predicted"/>
<evidence type="ECO:0000313" key="2">
    <source>
        <dbReference type="Proteomes" id="UP000198504"/>
    </source>
</evidence>
<gene>
    <name evidence="1" type="ORF">SAMN05421756_11184</name>
</gene>
<organism evidence="1 2">
    <name type="scientific">Microlunatus flavus</name>
    <dbReference type="NCBI Taxonomy" id="1036181"/>
    <lineage>
        <taxon>Bacteria</taxon>
        <taxon>Bacillati</taxon>
        <taxon>Actinomycetota</taxon>
        <taxon>Actinomycetes</taxon>
        <taxon>Propionibacteriales</taxon>
        <taxon>Propionibacteriaceae</taxon>
        <taxon>Microlunatus</taxon>
    </lineage>
</organism>
<keyword evidence="2" id="KW-1185">Reference proteome</keyword>
<dbReference type="EMBL" id="FOFA01000011">
    <property type="protein sequence ID" value="SER27426.1"/>
    <property type="molecule type" value="Genomic_DNA"/>
</dbReference>
<reference evidence="2" key="1">
    <citation type="submission" date="2016-10" db="EMBL/GenBank/DDBJ databases">
        <authorList>
            <person name="Varghese N."/>
            <person name="Submissions S."/>
        </authorList>
    </citation>
    <scope>NUCLEOTIDE SEQUENCE [LARGE SCALE GENOMIC DNA]</scope>
    <source>
        <strain evidence="2">CGMCC 4.6856</strain>
    </source>
</reference>
<evidence type="ECO:0008006" key="3">
    <source>
        <dbReference type="Google" id="ProtNLM"/>
    </source>
</evidence>
<dbReference type="AlphaFoldDB" id="A0A1H9MUP1"/>
<evidence type="ECO:0000313" key="1">
    <source>
        <dbReference type="EMBL" id="SER27426.1"/>
    </source>
</evidence>
<dbReference type="InterPro" id="IPR025332">
    <property type="entry name" value="DUF4238"/>
</dbReference>
<dbReference type="Proteomes" id="UP000198504">
    <property type="component" value="Unassembled WGS sequence"/>
</dbReference>
<accession>A0A1H9MUP1</accession>
<dbReference type="Pfam" id="PF14022">
    <property type="entry name" value="DUF4238"/>
    <property type="match status" value="1"/>
</dbReference>
<sequence length="365" mass="40344">MTSRILSTVVDLLNPYASERGADRRAKEWLGNLDHQAAVGSRHHIVPRFLLERFASTDKRLRVRSRVDGTASVRSIGDLAVRDFYTSVTTDTGLDSSLESLLSIVEGRAAHILRQHLDYPAFSRARPFTLEERSALDLFVASQAIRGMRIRRGLEVVTDYTVKLLNHDKISEDDIQNTEFLPHSNDHLKMFGSLVERVAESLRKRSTSLLQLEKPLLIIGDEPVILESEKVGPIEGGRSEAKVEPEEFVNVEGGLGFGNADVVLLPVSSSAVLLYGPPNHQGLPTALELGGEEARLIAEEINWKVAYAAIDWVAANPSHPGFASMTMPPRPPVLKVRDYGSLAAERVNSTPAHRPIRRLRADDVS</sequence>
<name>A0A1H9MUP1_9ACTN</name>
<protein>
    <recommendedName>
        <fullName evidence="3">DUF4238 domain-containing protein</fullName>
    </recommendedName>
</protein>